<feature type="modified residue" description="N6-(pyridoxal phosphate)lysine" evidence="3">
    <location>
        <position position="210"/>
    </location>
</feature>
<dbReference type="SUPFAM" id="SSF53383">
    <property type="entry name" value="PLP-dependent transferases"/>
    <property type="match status" value="1"/>
</dbReference>
<reference evidence="6" key="1">
    <citation type="submission" date="2016-02" db="EMBL/GenBank/DDBJ databases">
        <title>Comparative genomics of biotechnologically important yeasts.</title>
        <authorList>
            <consortium name="DOE Joint Genome Institute"/>
            <person name="Riley R."/>
            <person name="Haridas S."/>
            <person name="Wolfe K.H."/>
            <person name="Lopes M.R."/>
            <person name="Hittinger C.T."/>
            <person name="Goker M."/>
            <person name="Salamov A."/>
            <person name="Wisecaver J."/>
            <person name="Long T.M."/>
            <person name="Aerts A.L."/>
            <person name="Barry K."/>
            <person name="Choi C."/>
            <person name="Clum A."/>
            <person name="Coughlan A.Y."/>
            <person name="Deshpande S."/>
            <person name="Douglass A.P."/>
            <person name="Hanson S.J."/>
            <person name="Klenk H.-P."/>
            <person name="Labutti K."/>
            <person name="Lapidus A."/>
            <person name="Lindquist E."/>
            <person name="Lipzen A."/>
            <person name="Meier-Kolthoff J.P."/>
            <person name="Ohm R.A."/>
            <person name="Otillar R.P."/>
            <person name="Pangilinan J."/>
            <person name="Peng Y."/>
            <person name="Rokas A."/>
            <person name="Rosa C.A."/>
            <person name="Scheuner C."/>
            <person name="Sibirny A.A."/>
            <person name="Slot J.C."/>
            <person name="Stielow J.B."/>
            <person name="Sun H."/>
            <person name="Kurtzman C.P."/>
            <person name="Blackwell M."/>
            <person name="Jeffries T.W."/>
            <person name="Grigoriev I.V."/>
        </authorList>
    </citation>
    <scope>NUCLEOTIDE SEQUENCE [LARGE SCALE GENOMIC DNA]</scope>
    <source>
        <strain evidence="6">NRRL Y-17796</strain>
    </source>
</reference>
<evidence type="ECO:0000313" key="5">
    <source>
        <dbReference type="EMBL" id="ODV91465.1"/>
    </source>
</evidence>
<keyword evidence="2 3" id="KW-0663">Pyridoxal phosphate</keyword>
<comment type="similarity">
    <text evidence="4">Belongs to the trans-sulfuration enzymes family.</text>
</comment>
<dbReference type="GO" id="GO:0005737">
    <property type="term" value="C:cytoplasm"/>
    <property type="evidence" value="ECO:0007669"/>
    <property type="project" value="EnsemblFungi"/>
</dbReference>
<dbReference type="GO" id="GO:0016846">
    <property type="term" value="F:carbon-sulfur lyase activity"/>
    <property type="evidence" value="ECO:0007669"/>
    <property type="project" value="TreeGrafter"/>
</dbReference>
<comment type="cofactor">
    <cofactor evidence="1 4">
        <name>pyridoxal 5'-phosphate</name>
        <dbReference type="ChEBI" id="CHEBI:597326"/>
    </cofactor>
</comment>
<dbReference type="InterPro" id="IPR000277">
    <property type="entry name" value="Cys/Met-Metab_PyrdxlP-dep_enz"/>
</dbReference>
<dbReference type="Proteomes" id="UP000095023">
    <property type="component" value="Unassembled WGS sequence"/>
</dbReference>
<sequence length="388" mass="42005">MDLSLDTLGIHADDDVVPYLPDVAPGIHSSTTFHYSDNPEELRTVKEAGNLAAASDNGYIYSRVSTRNTDRAEAILESIIGKPTVLYANGLSAFMAALVHLNPKRVAIGQGYHGCHGVLEIFQRLSGKGSDAPAVEILPLDCSADQLGPGDVVHLETPVNPTGISFDLAHYAEKAHSRGAFLIVDATFAPPPLQDPFAFGADIVMHSATKYFGGHSDLLAGVLAVKDQETKAKLTVDRLHLGTIPGSLEVFLLIRSLRTYNMRIEKQSSNALKVVNWLKEAKESGKYPITKIHHSSLQTEDFVKKQLPNGYGPVFSFELSKLELARALPSKLKLFHHATSLGGVESLIEWRAMTDPNISLTLLRVSIGAEDPNDLIADLKQGLDAISA</sequence>
<dbReference type="PANTHER" id="PTHR11808">
    <property type="entry name" value="TRANS-SULFURATION ENZYME FAMILY MEMBER"/>
    <property type="match status" value="1"/>
</dbReference>
<dbReference type="FunFam" id="3.40.640.10:FF:000072">
    <property type="entry name" value="Putative cystathionine beta-lyase"/>
    <property type="match status" value="1"/>
</dbReference>
<evidence type="ECO:0000256" key="2">
    <source>
        <dbReference type="ARBA" id="ARBA00022898"/>
    </source>
</evidence>
<evidence type="ECO:0000256" key="4">
    <source>
        <dbReference type="RuleBase" id="RU362118"/>
    </source>
</evidence>
<dbReference type="AlphaFoldDB" id="A0A1E4TI84"/>
<dbReference type="InterPro" id="IPR015424">
    <property type="entry name" value="PyrdxlP-dep_Trfase"/>
</dbReference>
<accession>A0A1E4TI84</accession>
<evidence type="ECO:0000256" key="1">
    <source>
        <dbReference type="ARBA" id="ARBA00001933"/>
    </source>
</evidence>
<dbReference type="PIRSF" id="PIRSF001434">
    <property type="entry name" value="CGS"/>
    <property type="match status" value="1"/>
</dbReference>
<dbReference type="FunFam" id="3.90.1150.10:FF:000066">
    <property type="entry name" value="Putative cystathionine beta-lyase"/>
    <property type="match status" value="1"/>
</dbReference>
<evidence type="ECO:0000256" key="3">
    <source>
        <dbReference type="PIRSR" id="PIRSR001434-2"/>
    </source>
</evidence>
<protein>
    <recommendedName>
        <fullName evidence="7">Cystathionine gamma-synthase</fullName>
    </recommendedName>
</protein>
<dbReference type="Pfam" id="PF01053">
    <property type="entry name" value="Cys_Met_Meta_PP"/>
    <property type="match status" value="1"/>
</dbReference>
<dbReference type="InterPro" id="IPR015422">
    <property type="entry name" value="PyrdxlP-dep_Trfase_small"/>
</dbReference>
<dbReference type="PROSITE" id="PS00868">
    <property type="entry name" value="CYS_MET_METAB_PP"/>
    <property type="match status" value="1"/>
</dbReference>
<dbReference type="EMBL" id="KV453841">
    <property type="protein sequence ID" value="ODV91465.1"/>
    <property type="molecule type" value="Genomic_DNA"/>
</dbReference>
<dbReference type="GO" id="GO:0019346">
    <property type="term" value="P:transsulfuration"/>
    <property type="evidence" value="ECO:0007669"/>
    <property type="project" value="InterPro"/>
</dbReference>
<name>A0A1E4TI84_9ASCO</name>
<dbReference type="InterPro" id="IPR054542">
    <property type="entry name" value="Cys_met_metab_PP"/>
</dbReference>
<dbReference type="GO" id="GO:0005634">
    <property type="term" value="C:nucleus"/>
    <property type="evidence" value="ECO:0007669"/>
    <property type="project" value="EnsemblFungi"/>
</dbReference>
<evidence type="ECO:0008006" key="7">
    <source>
        <dbReference type="Google" id="ProtNLM"/>
    </source>
</evidence>
<dbReference type="InterPro" id="IPR015421">
    <property type="entry name" value="PyrdxlP-dep_Trfase_major"/>
</dbReference>
<proteinExistence type="inferred from homology"/>
<keyword evidence="6" id="KW-1185">Reference proteome</keyword>
<gene>
    <name evidence="5" type="ORF">CANCADRAFT_71349</name>
</gene>
<evidence type="ECO:0000313" key="6">
    <source>
        <dbReference type="Proteomes" id="UP000095023"/>
    </source>
</evidence>
<dbReference type="PANTHER" id="PTHR11808:SF35">
    <property type="entry name" value="CYSTATHIONINE GAMMA-SYNTHASE (AFU_ORTHOLOGUE AFUA_7G01590)"/>
    <property type="match status" value="1"/>
</dbReference>
<dbReference type="OrthoDB" id="3512640at2759"/>
<organism evidence="5 6">
    <name type="scientific">Tortispora caseinolytica NRRL Y-17796</name>
    <dbReference type="NCBI Taxonomy" id="767744"/>
    <lineage>
        <taxon>Eukaryota</taxon>
        <taxon>Fungi</taxon>
        <taxon>Dikarya</taxon>
        <taxon>Ascomycota</taxon>
        <taxon>Saccharomycotina</taxon>
        <taxon>Trigonopsidomycetes</taxon>
        <taxon>Trigonopsidales</taxon>
        <taxon>Trigonopsidaceae</taxon>
        <taxon>Tortispora</taxon>
    </lineage>
</organism>
<dbReference type="Gene3D" id="3.90.1150.10">
    <property type="entry name" value="Aspartate Aminotransferase, domain 1"/>
    <property type="match status" value="1"/>
</dbReference>
<dbReference type="Gene3D" id="3.40.640.10">
    <property type="entry name" value="Type I PLP-dependent aspartate aminotransferase-like (Major domain)"/>
    <property type="match status" value="1"/>
</dbReference>
<dbReference type="GO" id="GO:0030170">
    <property type="term" value="F:pyridoxal phosphate binding"/>
    <property type="evidence" value="ECO:0007669"/>
    <property type="project" value="InterPro"/>
</dbReference>